<dbReference type="SUPFAM" id="SSF52047">
    <property type="entry name" value="RNI-like"/>
    <property type="match status" value="1"/>
</dbReference>
<dbReference type="Proteomes" id="UP001234581">
    <property type="component" value="Unassembled WGS sequence"/>
</dbReference>
<comment type="caution">
    <text evidence="1">The sequence shown here is derived from an EMBL/GenBank/DDBJ whole genome shotgun (WGS) entry which is preliminary data.</text>
</comment>
<dbReference type="Gene3D" id="3.80.10.10">
    <property type="entry name" value="Ribonuclease Inhibitor"/>
    <property type="match status" value="1"/>
</dbReference>
<organism evidence="1 2">
    <name type="scientific">Lichtheimia ornata</name>
    <dbReference type="NCBI Taxonomy" id="688661"/>
    <lineage>
        <taxon>Eukaryota</taxon>
        <taxon>Fungi</taxon>
        <taxon>Fungi incertae sedis</taxon>
        <taxon>Mucoromycota</taxon>
        <taxon>Mucoromycotina</taxon>
        <taxon>Mucoromycetes</taxon>
        <taxon>Mucorales</taxon>
        <taxon>Lichtheimiaceae</taxon>
        <taxon>Lichtheimia</taxon>
    </lineage>
</organism>
<dbReference type="EMBL" id="JARTCD010000093">
    <property type="protein sequence ID" value="KAJ8652808.1"/>
    <property type="molecule type" value="Genomic_DNA"/>
</dbReference>
<dbReference type="AlphaFoldDB" id="A0AAD7XTZ6"/>
<dbReference type="InterPro" id="IPR032675">
    <property type="entry name" value="LRR_dom_sf"/>
</dbReference>
<keyword evidence="2" id="KW-1185">Reference proteome</keyword>
<reference evidence="1 2" key="1">
    <citation type="submission" date="2023-03" db="EMBL/GenBank/DDBJ databases">
        <title>Genome sequence of Lichtheimia ornata CBS 291.66.</title>
        <authorList>
            <person name="Mohabir J.T."/>
            <person name="Shea T.P."/>
            <person name="Kurbessoian T."/>
            <person name="Berby B."/>
            <person name="Fontaine J."/>
            <person name="Livny J."/>
            <person name="Gnirke A."/>
            <person name="Stajich J.E."/>
            <person name="Cuomo C.A."/>
        </authorList>
    </citation>
    <scope>NUCLEOTIDE SEQUENCE [LARGE SCALE GENOMIC DNA]</scope>
    <source>
        <strain evidence="1">CBS 291.66</strain>
    </source>
</reference>
<dbReference type="GeneID" id="83218947"/>
<evidence type="ECO:0000313" key="1">
    <source>
        <dbReference type="EMBL" id="KAJ8652808.1"/>
    </source>
</evidence>
<dbReference type="RefSeq" id="XP_058337722.1">
    <property type="nucleotide sequence ID" value="XM_058491512.1"/>
</dbReference>
<evidence type="ECO:0000313" key="2">
    <source>
        <dbReference type="Proteomes" id="UP001234581"/>
    </source>
</evidence>
<accession>A0AAD7XTZ6</accession>
<proteinExistence type="predicted"/>
<gene>
    <name evidence="1" type="ORF">O0I10_011547</name>
</gene>
<protein>
    <recommendedName>
        <fullName evidence="3">F-box domain-containing protein</fullName>
    </recommendedName>
</protein>
<sequence length="614" mass="70252">MEYPMRNRSQDHEVGESLNVNEELLRPMGAELGRLLSMKKVDEALSFAKEMKSMAPALSTATFYERLIVKVKRLWDNMDESAASMATLNDSITKIDFISRLPFDIAIHVVDYLWGIVSNMEDDTTPTFLYVSKHWRQTILETTPFLSYSLPATKILDHDKATSSHASRIRTMTIHGNVISFSALLGIHLANLKHLCIHIPTDTTSCIHGYETTCARGVCSAVRHNYNLDEVMERCPNLVSLKWSGCVLNGPTTKQYHQLRVLQLRDDEDEIDELLVKLPCLVVFSIEGIRDINYLKRVSSYCPSLKYLKYNAPHDDVIEWPYEWDTSLEQGIQEFSFHSECDDDVPLHMIENLVHASKTLRYLHIGENIYANFHHAMPLPHDTSFSHLIRLSFESQYDDDGRDFLLSIVRRSPCLETIKSVPPFLKWDEQESLDLMSSYTTLVNTTVIMGEDDQNVDALRRFLNTHIERGGYSALRSLAIAPWTEECAQQLLPLITQLTLLEDLHIAVSLDSLLPLIMDSIATTNVMKIKQLKISFVRRRIEDPVFARLQHAHTLESLIIDASRLSTMAALSLIELTQLLHIQIPFDSLDALVIDILRKQFPSIKELEPHHMLR</sequence>
<evidence type="ECO:0008006" key="3">
    <source>
        <dbReference type="Google" id="ProtNLM"/>
    </source>
</evidence>
<name>A0AAD7XTZ6_9FUNG</name>